<evidence type="ECO:0000256" key="3">
    <source>
        <dbReference type="ARBA" id="ARBA00022840"/>
    </source>
</evidence>
<reference evidence="6" key="1">
    <citation type="submission" date="2023-07" db="EMBL/GenBank/DDBJ databases">
        <title>30 novel species of actinomycetes from the DSMZ collection.</title>
        <authorList>
            <person name="Nouioui I."/>
        </authorList>
    </citation>
    <scope>NUCLEOTIDE SEQUENCE [LARGE SCALE GENOMIC DNA]</scope>
    <source>
        <strain evidence="6">DSM 41981</strain>
    </source>
</reference>
<dbReference type="Gene3D" id="3.40.50.300">
    <property type="entry name" value="P-loop containing nucleotide triphosphate hydrolases"/>
    <property type="match status" value="1"/>
</dbReference>
<dbReference type="GO" id="GO:0005524">
    <property type="term" value="F:ATP binding"/>
    <property type="evidence" value="ECO:0007669"/>
    <property type="project" value="UniProtKB-KW"/>
</dbReference>
<sequence>MSAATAATAVQNRERTALEVTGLGRRYGRRWVLRDATFRLPAGRVCGLVGPNGAGKTTMLEIIAGLRGATAGEARVFGELAGGTPARRRVSFLPQEKPLFPRFTVAETLRAGRELNPGWDQDLAEDFVRAGSIDLDARVGRLSGGQRTRVALAVALGKRPDLVLLDEPLADLDPLVRRQTVAALLGEVAERGITVLLSSHLVAELDTLCDYLLLVAGGGLRLAGDVDEIISVHRRLSAPTDRVPTGPGGLPTGLEGHTVVETHRDRHHTTALIRPGGPVGEVWESIAPTLEEVVLAYLEQSDSAPLISPDSHVPGAGREVVK</sequence>
<dbReference type="CDD" id="cd03230">
    <property type="entry name" value="ABC_DR_subfamily_A"/>
    <property type="match status" value="1"/>
</dbReference>
<dbReference type="PANTHER" id="PTHR42939:SF1">
    <property type="entry name" value="ABC TRANSPORTER ATP-BINDING PROTEIN ALBC-RELATED"/>
    <property type="match status" value="1"/>
</dbReference>
<comment type="caution">
    <text evidence="5">The sequence shown here is derived from an EMBL/GenBank/DDBJ whole genome shotgun (WGS) entry which is preliminary data.</text>
</comment>
<protein>
    <submittedName>
        <fullName evidence="5">ABC transporter ATP-binding protein</fullName>
    </submittedName>
</protein>
<dbReference type="Pfam" id="PF00005">
    <property type="entry name" value="ABC_tran"/>
    <property type="match status" value="1"/>
</dbReference>
<dbReference type="InterPro" id="IPR051782">
    <property type="entry name" value="ABC_Transporter_VariousFunc"/>
</dbReference>
<dbReference type="PROSITE" id="PS50893">
    <property type="entry name" value="ABC_TRANSPORTER_2"/>
    <property type="match status" value="1"/>
</dbReference>
<evidence type="ECO:0000259" key="4">
    <source>
        <dbReference type="PROSITE" id="PS50893"/>
    </source>
</evidence>
<keyword evidence="6" id="KW-1185">Reference proteome</keyword>
<name>A0ABD5EQ54_9ACTN</name>
<dbReference type="InterPro" id="IPR017871">
    <property type="entry name" value="ABC_transporter-like_CS"/>
</dbReference>
<dbReference type="InterPro" id="IPR027417">
    <property type="entry name" value="P-loop_NTPase"/>
</dbReference>
<dbReference type="EMBL" id="JAVRES010000007">
    <property type="protein sequence ID" value="MDT0436392.1"/>
    <property type="molecule type" value="Genomic_DNA"/>
</dbReference>
<dbReference type="SUPFAM" id="SSF52540">
    <property type="entry name" value="P-loop containing nucleoside triphosphate hydrolases"/>
    <property type="match status" value="1"/>
</dbReference>
<dbReference type="InterPro" id="IPR003439">
    <property type="entry name" value="ABC_transporter-like_ATP-bd"/>
</dbReference>
<dbReference type="SMART" id="SM00382">
    <property type="entry name" value="AAA"/>
    <property type="match status" value="1"/>
</dbReference>
<evidence type="ECO:0000313" key="6">
    <source>
        <dbReference type="Proteomes" id="UP001183535"/>
    </source>
</evidence>
<evidence type="ECO:0000313" key="5">
    <source>
        <dbReference type="EMBL" id="MDT0436392.1"/>
    </source>
</evidence>
<dbReference type="InterPro" id="IPR003593">
    <property type="entry name" value="AAA+_ATPase"/>
</dbReference>
<keyword evidence="3 5" id="KW-0067">ATP-binding</keyword>
<dbReference type="PANTHER" id="PTHR42939">
    <property type="entry name" value="ABC TRANSPORTER ATP-BINDING PROTEIN ALBC-RELATED"/>
    <property type="match status" value="1"/>
</dbReference>
<gene>
    <name evidence="5" type="ORF">RM877_17055</name>
</gene>
<keyword evidence="1" id="KW-0813">Transport</keyword>
<evidence type="ECO:0000256" key="1">
    <source>
        <dbReference type="ARBA" id="ARBA00022448"/>
    </source>
</evidence>
<dbReference type="Proteomes" id="UP001183535">
    <property type="component" value="Unassembled WGS sequence"/>
</dbReference>
<dbReference type="RefSeq" id="WP_093835869.1">
    <property type="nucleotide sequence ID" value="NZ_JAVRES010000007.1"/>
</dbReference>
<proteinExistence type="predicted"/>
<organism evidence="5 6">
    <name type="scientific">Streptomyces doudnae</name>
    <dbReference type="NCBI Taxonomy" id="3075536"/>
    <lineage>
        <taxon>Bacteria</taxon>
        <taxon>Bacillati</taxon>
        <taxon>Actinomycetota</taxon>
        <taxon>Actinomycetes</taxon>
        <taxon>Kitasatosporales</taxon>
        <taxon>Streptomycetaceae</taxon>
        <taxon>Streptomyces</taxon>
    </lineage>
</organism>
<dbReference type="PROSITE" id="PS00211">
    <property type="entry name" value="ABC_TRANSPORTER_1"/>
    <property type="match status" value="1"/>
</dbReference>
<keyword evidence="2" id="KW-0547">Nucleotide-binding</keyword>
<evidence type="ECO:0000256" key="2">
    <source>
        <dbReference type="ARBA" id="ARBA00022741"/>
    </source>
</evidence>
<dbReference type="AlphaFoldDB" id="A0ABD5EQ54"/>
<feature type="domain" description="ABC transporter" evidence="4">
    <location>
        <begin position="18"/>
        <end position="242"/>
    </location>
</feature>
<accession>A0ABD5EQ54</accession>